<dbReference type="OrthoDB" id="70588at2759"/>
<feature type="compositionally biased region" description="Basic and acidic residues" evidence="1">
    <location>
        <begin position="45"/>
        <end position="54"/>
    </location>
</feature>
<proteinExistence type="predicted"/>
<feature type="region of interest" description="Disordered" evidence="1">
    <location>
        <begin position="95"/>
        <end position="152"/>
    </location>
</feature>
<reference evidence="2 3" key="1">
    <citation type="journal article" date="2016" name="Genome Biol. Evol.">
        <title>Divergent and convergent evolution of fungal pathogenicity.</title>
        <authorList>
            <person name="Shang Y."/>
            <person name="Xiao G."/>
            <person name="Zheng P."/>
            <person name="Cen K."/>
            <person name="Zhan S."/>
            <person name="Wang C."/>
        </authorList>
    </citation>
    <scope>NUCLEOTIDE SEQUENCE [LARGE SCALE GENOMIC DNA]</scope>
    <source>
        <strain evidence="2 3">ARSEF 7405</strain>
    </source>
</reference>
<protein>
    <submittedName>
        <fullName evidence="2">Phosducin</fullName>
    </submittedName>
</protein>
<sequence>MPSLAQEEADRLLNSKEHFTNHPEDRFDSADEEEGNSSSGQDPGNDEKYYHSEHDIDDDDLDDLDDTTDTITRRMMSLRRKSVNYHVPKTVFEANTGPKGVISDAQSYERAKQKTSRRTFGYDLSPAKHQQLTSEKFPPHDPSSGTEEDDDEDAFMRKWRQARMQELQQASRRGSPGRNKRKWGRLETVGANGYLDAIEQTPRSTVVVSAESSIVEDCLANLARMQDTTRFIKLHHEIAEMDHVTAPAILAYRGGDVFATIVDIFRNLPSGRGCSSASLGDLLMQHRVI</sequence>
<name>A0A167V8K1_9EURO</name>
<feature type="compositionally biased region" description="Acidic residues" evidence="1">
    <location>
        <begin position="55"/>
        <end position="66"/>
    </location>
</feature>
<dbReference type="VEuPathDB" id="FungiDB:AAP_05835"/>
<dbReference type="EMBL" id="AZGZ01000037">
    <property type="protein sequence ID" value="KZZ87196.1"/>
    <property type="molecule type" value="Genomic_DNA"/>
</dbReference>
<dbReference type="SUPFAM" id="SSF52833">
    <property type="entry name" value="Thioredoxin-like"/>
    <property type="match status" value="1"/>
</dbReference>
<feature type="region of interest" description="Disordered" evidence="1">
    <location>
        <begin position="164"/>
        <end position="183"/>
    </location>
</feature>
<organism evidence="2 3">
    <name type="scientific">Ascosphaera apis ARSEF 7405</name>
    <dbReference type="NCBI Taxonomy" id="392613"/>
    <lineage>
        <taxon>Eukaryota</taxon>
        <taxon>Fungi</taxon>
        <taxon>Dikarya</taxon>
        <taxon>Ascomycota</taxon>
        <taxon>Pezizomycotina</taxon>
        <taxon>Eurotiomycetes</taxon>
        <taxon>Eurotiomycetidae</taxon>
        <taxon>Onygenales</taxon>
        <taxon>Ascosphaeraceae</taxon>
        <taxon>Ascosphaera</taxon>
    </lineage>
</organism>
<gene>
    <name evidence="2" type="ORF">AAP_05835</name>
</gene>
<feature type="region of interest" description="Disordered" evidence="1">
    <location>
        <begin position="1"/>
        <end position="66"/>
    </location>
</feature>
<dbReference type="AlphaFoldDB" id="A0A167V8K1"/>
<dbReference type="PANTHER" id="PTHR46052:SF1">
    <property type="entry name" value="PHOSDUCIN-LIKE PROTEIN"/>
    <property type="match status" value="1"/>
</dbReference>
<dbReference type="InterPro" id="IPR036249">
    <property type="entry name" value="Thioredoxin-like_sf"/>
</dbReference>
<dbReference type="PANTHER" id="PTHR46052">
    <property type="entry name" value="PHOSDUCIN-LIKE PROTEIN"/>
    <property type="match status" value="1"/>
</dbReference>
<evidence type="ECO:0000256" key="1">
    <source>
        <dbReference type="SAM" id="MobiDB-lite"/>
    </source>
</evidence>
<evidence type="ECO:0000313" key="3">
    <source>
        <dbReference type="Proteomes" id="UP000242877"/>
    </source>
</evidence>
<dbReference type="Proteomes" id="UP000242877">
    <property type="component" value="Unassembled WGS sequence"/>
</dbReference>
<keyword evidence="3" id="KW-1185">Reference proteome</keyword>
<dbReference type="InterPro" id="IPR051499">
    <property type="entry name" value="Phosducin-like_reg"/>
</dbReference>
<accession>A0A167V8K1</accession>
<feature type="compositionally biased region" description="Basic and acidic residues" evidence="1">
    <location>
        <begin position="8"/>
        <end position="29"/>
    </location>
</feature>
<dbReference type="Gene3D" id="3.40.30.10">
    <property type="entry name" value="Glutaredoxin"/>
    <property type="match status" value="1"/>
</dbReference>
<evidence type="ECO:0000313" key="2">
    <source>
        <dbReference type="EMBL" id="KZZ87196.1"/>
    </source>
</evidence>
<comment type="caution">
    <text evidence="2">The sequence shown here is derived from an EMBL/GenBank/DDBJ whole genome shotgun (WGS) entry which is preliminary data.</text>
</comment>